<comment type="caution">
    <text evidence="2">The sequence shown here is derived from an EMBL/GenBank/DDBJ whole genome shotgun (WGS) entry which is preliminary data.</text>
</comment>
<dbReference type="EMBL" id="JAUSUB010000008">
    <property type="protein sequence ID" value="MDQ0270434.1"/>
    <property type="molecule type" value="Genomic_DNA"/>
</dbReference>
<organism evidence="2 3">
    <name type="scientific">Cytobacillus purgationiresistens</name>
    <dbReference type="NCBI Taxonomy" id="863449"/>
    <lineage>
        <taxon>Bacteria</taxon>
        <taxon>Bacillati</taxon>
        <taxon>Bacillota</taxon>
        <taxon>Bacilli</taxon>
        <taxon>Bacillales</taxon>
        <taxon>Bacillaceae</taxon>
        <taxon>Cytobacillus</taxon>
    </lineage>
</organism>
<keyword evidence="3" id="KW-1185">Reference proteome</keyword>
<evidence type="ECO:0000313" key="3">
    <source>
        <dbReference type="Proteomes" id="UP001238088"/>
    </source>
</evidence>
<dbReference type="InterPro" id="IPR001455">
    <property type="entry name" value="TusA-like"/>
</dbReference>
<protein>
    <submittedName>
        <fullName evidence="2">TusA-related sulfurtransferase</fullName>
    </submittedName>
</protein>
<dbReference type="CDD" id="cd00291">
    <property type="entry name" value="SirA_YedF_YeeD"/>
    <property type="match status" value="1"/>
</dbReference>
<gene>
    <name evidence="2" type="ORF">J2S17_002309</name>
</gene>
<reference evidence="2 3" key="1">
    <citation type="submission" date="2023-07" db="EMBL/GenBank/DDBJ databases">
        <title>Genomic Encyclopedia of Type Strains, Phase IV (KMG-IV): sequencing the most valuable type-strain genomes for metagenomic binning, comparative biology and taxonomic classification.</title>
        <authorList>
            <person name="Goeker M."/>
        </authorList>
    </citation>
    <scope>NUCLEOTIDE SEQUENCE [LARGE SCALE GENOMIC DNA]</scope>
    <source>
        <strain evidence="2 3">DSM 23494</strain>
    </source>
</reference>
<feature type="domain" description="UPF0033" evidence="1">
    <location>
        <begin position="1"/>
        <end position="50"/>
    </location>
</feature>
<accession>A0ABU0AGQ5</accession>
<dbReference type="Proteomes" id="UP001238088">
    <property type="component" value="Unassembled WGS sequence"/>
</dbReference>
<dbReference type="Pfam" id="PF01206">
    <property type="entry name" value="TusA"/>
    <property type="match status" value="1"/>
</dbReference>
<dbReference type="SUPFAM" id="SSF64307">
    <property type="entry name" value="SirA-like"/>
    <property type="match status" value="1"/>
</dbReference>
<name>A0ABU0AGQ5_9BACI</name>
<evidence type="ECO:0000313" key="2">
    <source>
        <dbReference type="EMBL" id="MDQ0270434.1"/>
    </source>
</evidence>
<sequence>MNDLEQRQVLEVHSTDKGSINDISAWTKSCGHTLLKQEEEDGVYKFWIQKK</sequence>
<evidence type="ECO:0000259" key="1">
    <source>
        <dbReference type="Pfam" id="PF01206"/>
    </source>
</evidence>
<dbReference type="Gene3D" id="3.30.110.40">
    <property type="entry name" value="TusA-like domain"/>
    <property type="match status" value="1"/>
</dbReference>
<proteinExistence type="predicted"/>
<dbReference type="InterPro" id="IPR036868">
    <property type="entry name" value="TusA-like_sf"/>
</dbReference>